<dbReference type="CDD" id="cd19543">
    <property type="entry name" value="DCL_NRPS"/>
    <property type="match status" value="2"/>
</dbReference>
<evidence type="ECO:0000256" key="3">
    <source>
        <dbReference type="ARBA" id="ARBA00022553"/>
    </source>
</evidence>
<dbReference type="Pfam" id="PF13193">
    <property type="entry name" value="AMP-binding_C"/>
    <property type="match status" value="1"/>
</dbReference>
<dbReference type="NCBIfam" id="TIGR01733">
    <property type="entry name" value="AA-adenyl-dom"/>
    <property type="match status" value="1"/>
</dbReference>
<dbReference type="SMART" id="SM00823">
    <property type="entry name" value="PKS_PP"/>
    <property type="match status" value="2"/>
</dbReference>
<dbReference type="PROSITE" id="PS00012">
    <property type="entry name" value="PHOSPHOPANTETHEINE"/>
    <property type="match status" value="2"/>
</dbReference>
<dbReference type="Proteomes" id="UP001199054">
    <property type="component" value="Unassembled WGS sequence"/>
</dbReference>
<keyword evidence="2" id="KW-0596">Phosphopantetheine</keyword>
<dbReference type="Gene3D" id="1.10.1200.10">
    <property type="entry name" value="ACP-like"/>
    <property type="match status" value="2"/>
</dbReference>
<dbReference type="SUPFAM" id="SSF56801">
    <property type="entry name" value="Acetyl-CoA synthetase-like"/>
    <property type="match status" value="1"/>
</dbReference>
<feature type="region of interest" description="Disordered" evidence="6">
    <location>
        <begin position="1"/>
        <end position="46"/>
    </location>
</feature>
<keyword evidence="5" id="KW-0045">Antibiotic biosynthesis</keyword>
<evidence type="ECO:0000313" key="9">
    <source>
        <dbReference type="Proteomes" id="UP001199054"/>
    </source>
</evidence>
<keyword evidence="9" id="KW-1185">Reference proteome</keyword>
<proteinExistence type="predicted"/>
<feature type="region of interest" description="Disordered" evidence="6">
    <location>
        <begin position="1164"/>
        <end position="1203"/>
    </location>
</feature>
<dbReference type="EMBL" id="JAJAUY010000015">
    <property type="protein sequence ID" value="MCB5179021.1"/>
    <property type="molecule type" value="Genomic_DNA"/>
</dbReference>
<feature type="compositionally biased region" description="Gly residues" evidence="6">
    <location>
        <begin position="1182"/>
        <end position="1198"/>
    </location>
</feature>
<dbReference type="PANTHER" id="PTHR45527:SF1">
    <property type="entry name" value="FATTY ACID SYNTHASE"/>
    <property type="match status" value="1"/>
</dbReference>
<dbReference type="Pfam" id="PF00668">
    <property type="entry name" value="Condensation"/>
    <property type="match status" value="3"/>
</dbReference>
<feature type="compositionally biased region" description="Basic and acidic residues" evidence="6">
    <location>
        <begin position="951"/>
        <end position="966"/>
    </location>
</feature>
<sequence>MTAAPHTPSTSGAPRASSISTTPTTPTTPTAPATPATPSGPEVWPLTPLQEGMLFHALYDDEGSDPYTVQTSLELTGPLDPAVLRAACEGVVHRHAALRAGFLQRANGRAVQIVPDTVEVPWAEDDLSVLPQNRRPAALDRITTEDRERRFTLSAPALVRFRLLRTDADRHVLLMTYHHILLDGWSLPLVLRDLFELYERGGSGAGLPAAPSFRRHLGWLAGQDREGAEQAWRGALAGLEEPTVLAPAGSGGGRPGVFPQRVVTDLPEPLTAELARFARSRGLTVNTLVQTAWALLLSRVTGRQDVVFGATVAGRPAHLPGVEETVGLFINTVPVRVRLDPAEPSGALLERVQREQSALLAHHHLGLADIQRTAGVGEVFDTAVVFENAPFDEEALERTFGGVRVRLLEDTAATGTMHYPLSLVAVPGRRLRLDLSHRADVVDEATARRLARALERILAALAAGPDLPCAAVGAVDDEDRAALLRAGRGPRVAHPETTLPALFAAQAARTPDATAVVFEGEALTYAALDARATRLAHALRARGAGPGRIVAVALPRSLELLVTLYAVHKAGAAYLPVDPDYPADRVRYMLDDAAPALVVTPELHARLAEEAAGGDGAAAAGPLPCVDPREPAYLLYTSGSTGRPKGVLVPHQGIVNRLLWMQSAYGLTAADRVLQKTPSSFDVSVWEFFWPLITGATLVVARPDGHKDPEYLAELIRREGVTTLHFVPSMLESFLRSPAAAGCTGLRRVICSGEALPTSLADRFHRLFDAAGTELHNLYGPTEASVDVTHRRSAPGLATASVPIGRPVDNTAVYVLDAGLQPARPGAPGELYLAGVQLAHGYHGRQELTAERFVADPFGPPGSRMYRTGDIVRFTEDGELLYLGRADDQVKIRGFRIELGEIEAVLAAHPRVGTAAVVVREDRPGVKQLVAYVVPAGGAGADRGDGPAAPDGRDGHEESGGHEECDGLDTEELRAHCAAGLPEHMVPQAFVALPGLPLSLSGKLDRKALPAPVFTATGGREARGPVEELLCGLFAEVLGVAGVGPDDGFFELGGDSILSIQLVARARRAGLVLTPREVFQHRTVAALALVAAPADAAAAAEPEDAGTGDVPLLPIAHWLREQGGPVAGFHQSALVRVPAGLREEDLLAALQAVLDRHDALRLRLRTGPDGAGPDGAAPDGTGPDGTGPDGTGLDGTGPDGADRWSVEVAARGSVRAADCLTRHHGPAQDLGRLAEAARQDLDPRSGRILRAVWLDGGDTEPGRLLLVVHHLAVDGVSWRILLPDLAAAWRAAAAGKDAFAALDAVPTSLRTWSHRLVEEARSAARTAELPLWQAMSAAEDPLLTSRPLDPARDVYATRRDLTLTLPADETAALLTSVPEAFHAGVDDVLLTALALAVAHWRGPAGPAGTGGVLVDLEGHGRQEEIAPGLDLSRTVGWFTALYPVRLDAQVTDWDEVFGGGPALGRAVKAVKEQLRAVPDRGLGYGLLRHLNPDTAPLLAAGPTPQIGFNYLGRFTAGRAADWEAADGPEGTFSPADPGMPLPHAVDLNAATEDRPDGSRLVAHWSWPGGLLDADRVRNLAETWFRVLGALVRHTAAGGAGGLTPSDLGVVAITGERVGQPEVDELEARWARHGLTDVLPLSPLQEGLLFHALYDEETADVYTVQLALALDGPADPEALRAACQDLVTRHAPLRTAFGALGSGTPVQLVLRDVAASWSAHDLAGLPPLARADERERILAADRATRFSLAGPSLARFALVRETDERHTLVLTVHHLLLDGWSLPVLLRDLFALYEARASGAGQLPRPLPAASVRAYLAWQAGQDEDAAEKAWREALAGLAGPTLLAPHAARGGTPLLPERVVTELTEAETTALRELARSHGVTLNTLMQTAWALVLAEATGRRDVVFGTTVSLRPAELAGVENGVGLFINTVPLRVRLVDGEPLDRLLARVQEEQVVLAPHHHLALSRIHALAGGTPLFDTSTVFENYPADTAEVRVGGLRLADLEGRDAYHYPMTLMGVPGDRLHLQLRYRPDLFDRDTAERTAARLRQVLTGLPGRPAAAAGPVDTVCTLFAEVLGVHHVGPDDDFFALGGDSVRALRLTGRIRALGLDAALPVRAVFDRPTPRALAAGLG</sequence>
<dbReference type="InterPro" id="IPR006162">
    <property type="entry name" value="Ppantetheine_attach_site"/>
</dbReference>
<dbReference type="Gene3D" id="3.40.50.980">
    <property type="match status" value="2"/>
</dbReference>
<evidence type="ECO:0000256" key="4">
    <source>
        <dbReference type="ARBA" id="ARBA00022737"/>
    </source>
</evidence>
<dbReference type="Pfam" id="PF00501">
    <property type="entry name" value="AMP-binding"/>
    <property type="match status" value="1"/>
</dbReference>
<dbReference type="Gene3D" id="3.30.300.30">
    <property type="match status" value="1"/>
</dbReference>
<reference evidence="8 9" key="1">
    <citation type="submission" date="2021-10" db="EMBL/GenBank/DDBJ databases">
        <title>Streptomyces sp. strain SMC 277, a novel streptomycete isolated from soil.</title>
        <authorList>
            <person name="Chanama M."/>
        </authorList>
    </citation>
    <scope>NUCLEOTIDE SEQUENCE [LARGE SCALE GENOMIC DNA]</scope>
    <source>
        <strain evidence="8 9">SMC 277</strain>
    </source>
</reference>
<keyword evidence="4" id="KW-0677">Repeat</keyword>
<evidence type="ECO:0000259" key="7">
    <source>
        <dbReference type="PROSITE" id="PS50075"/>
    </source>
</evidence>
<evidence type="ECO:0000256" key="1">
    <source>
        <dbReference type="ARBA" id="ARBA00001957"/>
    </source>
</evidence>
<dbReference type="CDD" id="cd17646">
    <property type="entry name" value="A_NRPS_AB3403-like"/>
    <property type="match status" value="1"/>
</dbReference>
<dbReference type="InterPro" id="IPR010060">
    <property type="entry name" value="NRPS_synth"/>
</dbReference>
<dbReference type="InterPro" id="IPR000873">
    <property type="entry name" value="AMP-dep_synth/lig_dom"/>
</dbReference>
<dbReference type="SUPFAM" id="SSF47336">
    <property type="entry name" value="ACP-like"/>
    <property type="match status" value="2"/>
</dbReference>
<evidence type="ECO:0000256" key="2">
    <source>
        <dbReference type="ARBA" id="ARBA00022450"/>
    </source>
</evidence>
<dbReference type="InterPro" id="IPR025110">
    <property type="entry name" value="AMP-bd_C"/>
</dbReference>
<dbReference type="InterPro" id="IPR020845">
    <property type="entry name" value="AMP-binding_CS"/>
</dbReference>
<feature type="domain" description="Carrier" evidence="7">
    <location>
        <begin position="2058"/>
        <end position="2131"/>
    </location>
</feature>
<evidence type="ECO:0000256" key="5">
    <source>
        <dbReference type="ARBA" id="ARBA00023194"/>
    </source>
</evidence>
<dbReference type="InterPro" id="IPR023213">
    <property type="entry name" value="CAT-like_dom_sf"/>
</dbReference>
<feature type="compositionally biased region" description="Polar residues" evidence="6">
    <location>
        <begin position="7"/>
        <end position="20"/>
    </location>
</feature>
<dbReference type="Gene3D" id="2.30.38.10">
    <property type="entry name" value="Luciferase, Domain 3"/>
    <property type="match status" value="1"/>
</dbReference>
<organism evidence="8 9">
    <name type="scientific">Streptomyces antimicrobicus</name>
    <dbReference type="NCBI Taxonomy" id="2883108"/>
    <lineage>
        <taxon>Bacteria</taxon>
        <taxon>Bacillati</taxon>
        <taxon>Actinomycetota</taxon>
        <taxon>Actinomycetes</taxon>
        <taxon>Kitasatosporales</taxon>
        <taxon>Streptomycetaceae</taxon>
        <taxon>Streptomyces</taxon>
    </lineage>
</organism>
<dbReference type="NCBIfam" id="TIGR01720">
    <property type="entry name" value="NRPS-para261"/>
    <property type="match status" value="1"/>
</dbReference>
<dbReference type="InterPro" id="IPR009081">
    <property type="entry name" value="PP-bd_ACP"/>
</dbReference>
<comment type="cofactor">
    <cofactor evidence="1">
        <name>pantetheine 4'-phosphate</name>
        <dbReference type="ChEBI" id="CHEBI:47942"/>
    </cofactor>
</comment>
<dbReference type="Pfam" id="PF00550">
    <property type="entry name" value="PP-binding"/>
    <property type="match status" value="1"/>
</dbReference>
<evidence type="ECO:0000313" key="8">
    <source>
        <dbReference type="EMBL" id="MCB5179021.1"/>
    </source>
</evidence>
<dbReference type="InterPro" id="IPR036736">
    <property type="entry name" value="ACP-like_sf"/>
</dbReference>
<feature type="domain" description="Carrier" evidence="7">
    <location>
        <begin position="1021"/>
        <end position="1095"/>
    </location>
</feature>
<keyword evidence="3" id="KW-0597">Phosphoprotein</keyword>
<dbReference type="PROSITE" id="PS00455">
    <property type="entry name" value="AMP_BINDING"/>
    <property type="match status" value="1"/>
</dbReference>
<dbReference type="Gene3D" id="3.30.559.10">
    <property type="entry name" value="Chloramphenicol acetyltransferase-like domain"/>
    <property type="match status" value="3"/>
</dbReference>
<gene>
    <name evidence="8" type="ORF">LG632_06425</name>
</gene>
<comment type="caution">
    <text evidence="8">The sequence shown here is derived from an EMBL/GenBank/DDBJ whole genome shotgun (WGS) entry which is preliminary data.</text>
</comment>
<dbReference type="InterPro" id="IPR010071">
    <property type="entry name" value="AA_adenyl_dom"/>
</dbReference>
<dbReference type="InterPro" id="IPR001242">
    <property type="entry name" value="Condensation_dom"/>
</dbReference>
<name>A0ABS8B340_9ACTN</name>
<dbReference type="PANTHER" id="PTHR45527">
    <property type="entry name" value="NONRIBOSOMAL PEPTIDE SYNTHETASE"/>
    <property type="match status" value="1"/>
</dbReference>
<protein>
    <submittedName>
        <fullName evidence="8">Amino acid adenylation domain-containing protein</fullName>
    </submittedName>
</protein>
<evidence type="ECO:0000256" key="6">
    <source>
        <dbReference type="SAM" id="MobiDB-lite"/>
    </source>
</evidence>
<dbReference type="PROSITE" id="PS50075">
    <property type="entry name" value="CARRIER"/>
    <property type="match status" value="2"/>
</dbReference>
<feature type="compositionally biased region" description="Low complexity" evidence="6">
    <location>
        <begin position="21"/>
        <end position="37"/>
    </location>
</feature>
<dbReference type="RefSeq" id="WP_226725842.1">
    <property type="nucleotide sequence ID" value="NZ_JAJAUY010000015.1"/>
</dbReference>
<dbReference type="InterPro" id="IPR045851">
    <property type="entry name" value="AMP-bd_C_sf"/>
</dbReference>
<accession>A0ABS8B340</accession>
<dbReference type="InterPro" id="IPR020806">
    <property type="entry name" value="PKS_PP-bd"/>
</dbReference>
<dbReference type="Gene3D" id="3.30.559.30">
    <property type="entry name" value="Nonribosomal peptide synthetase, condensation domain"/>
    <property type="match status" value="3"/>
</dbReference>
<feature type="region of interest" description="Disordered" evidence="6">
    <location>
        <begin position="940"/>
        <end position="966"/>
    </location>
</feature>
<dbReference type="SUPFAM" id="SSF52777">
    <property type="entry name" value="CoA-dependent acyltransferases"/>
    <property type="match status" value="6"/>
</dbReference>